<organism evidence="2 3">
    <name type="scientific">Thlaspi arvense</name>
    <name type="common">Field penny-cress</name>
    <dbReference type="NCBI Taxonomy" id="13288"/>
    <lineage>
        <taxon>Eukaryota</taxon>
        <taxon>Viridiplantae</taxon>
        <taxon>Streptophyta</taxon>
        <taxon>Embryophyta</taxon>
        <taxon>Tracheophyta</taxon>
        <taxon>Spermatophyta</taxon>
        <taxon>Magnoliopsida</taxon>
        <taxon>eudicotyledons</taxon>
        <taxon>Gunneridae</taxon>
        <taxon>Pentapetalae</taxon>
        <taxon>rosids</taxon>
        <taxon>malvids</taxon>
        <taxon>Brassicales</taxon>
        <taxon>Brassicaceae</taxon>
        <taxon>Thlaspideae</taxon>
        <taxon>Thlaspi</taxon>
    </lineage>
</organism>
<accession>A0AAU9R8B8</accession>
<feature type="transmembrane region" description="Helical" evidence="1">
    <location>
        <begin position="106"/>
        <end position="126"/>
    </location>
</feature>
<name>A0AAU9R8B8_THLAR</name>
<keyword evidence="3" id="KW-1185">Reference proteome</keyword>
<gene>
    <name evidence="2" type="ORF">TAV2_LOCUS2693</name>
</gene>
<dbReference type="AlphaFoldDB" id="A0AAU9R8B8"/>
<keyword evidence="1" id="KW-0812">Transmembrane</keyword>
<keyword evidence="1" id="KW-0472">Membrane</keyword>
<reference evidence="2 3" key="1">
    <citation type="submission" date="2022-03" db="EMBL/GenBank/DDBJ databases">
        <authorList>
            <person name="Nunn A."/>
            <person name="Chopra R."/>
            <person name="Nunn A."/>
            <person name="Contreras Garrido A."/>
        </authorList>
    </citation>
    <scope>NUCLEOTIDE SEQUENCE [LARGE SCALE GENOMIC DNA]</scope>
</reference>
<keyword evidence="1" id="KW-1133">Transmembrane helix</keyword>
<dbReference type="EMBL" id="OU466857">
    <property type="protein sequence ID" value="CAH2036214.1"/>
    <property type="molecule type" value="Genomic_DNA"/>
</dbReference>
<proteinExistence type="predicted"/>
<protein>
    <submittedName>
        <fullName evidence="2">Uncharacterized protein</fullName>
    </submittedName>
</protein>
<dbReference type="Proteomes" id="UP000836841">
    <property type="component" value="Chromosome 1"/>
</dbReference>
<evidence type="ECO:0000256" key="1">
    <source>
        <dbReference type="SAM" id="Phobius"/>
    </source>
</evidence>
<evidence type="ECO:0000313" key="2">
    <source>
        <dbReference type="EMBL" id="CAH2036214.1"/>
    </source>
</evidence>
<evidence type="ECO:0000313" key="3">
    <source>
        <dbReference type="Proteomes" id="UP000836841"/>
    </source>
</evidence>
<sequence length="190" mass="22148">MAFRKCAFQTNEALKWLRFLFMKFNPSCEVSGIVCYLFPRDKAQAHMFSDPNMAMKKNPFDNYSSDAHFCMVQLLLLWENSVLHVPQRTRHTLRFFSDPNMALSMIIPQTLTFAWVNFFFSGFVLLEKWTYKVTLNGKELESIAYENLKCMRNNHESYIFKSLKFIPSSGVSENGIDLITIDVSYVSSRS</sequence>